<proteinExistence type="inferred from homology"/>
<dbReference type="Pfam" id="PF03548">
    <property type="entry name" value="LolA"/>
    <property type="match status" value="1"/>
</dbReference>
<gene>
    <name evidence="10 11" type="primary">lolA</name>
    <name evidence="11" type="ORF">DLNHIDIE_02833</name>
</gene>
<dbReference type="NCBIfam" id="TIGR00547">
    <property type="entry name" value="lolA"/>
    <property type="match status" value="1"/>
</dbReference>
<keyword evidence="8 10" id="KW-0653">Protein transport</keyword>
<keyword evidence="7 10" id="KW-0574">Periplasm</keyword>
<evidence type="ECO:0000256" key="8">
    <source>
        <dbReference type="ARBA" id="ARBA00022927"/>
    </source>
</evidence>
<evidence type="ECO:0000256" key="6">
    <source>
        <dbReference type="ARBA" id="ARBA00022729"/>
    </source>
</evidence>
<evidence type="ECO:0000256" key="1">
    <source>
        <dbReference type="ARBA" id="ARBA00004418"/>
    </source>
</evidence>
<dbReference type="Proteomes" id="UP000315403">
    <property type="component" value="Unassembled WGS sequence"/>
</dbReference>
<dbReference type="GeneID" id="60694880"/>
<comment type="subcellular location">
    <subcellularLocation>
        <location evidence="1 10">Periplasm</location>
    </subcellularLocation>
</comment>
<protein>
    <recommendedName>
        <fullName evidence="4 10">Outer-membrane lipoprotein carrier protein</fullName>
    </recommendedName>
</protein>
<evidence type="ECO:0000256" key="7">
    <source>
        <dbReference type="ARBA" id="ARBA00022764"/>
    </source>
</evidence>
<name>A0A543Q128_ACITH</name>
<evidence type="ECO:0000313" key="11">
    <source>
        <dbReference type="EMBL" id="TQN50037.1"/>
    </source>
</evidence>
<evidence type="ECO:0000256" key="2">
    <source>
        <dbReference type="ARBA" id="ARBA00007615"/>
    </source>
</evidence>
<dbReference type="HAMAP" id="MF_00240">
    <property type="entry name" value="LolA"/>
    <property type="match status" value="1"/>
</dbReference>
<accession>A0A543Q128</accession>
<dbReference type="SUPFAM" id="SSF89392">
    <property type="entry name" value="Prokaryotic lipoproteins and lipoprotein localization factors"/>
    <property type="match status" value="1"/>
</dbReference>
<dbReference type="PANTHER" id="PTHR35869">
    <property type="entry name" value="OUTER-MEMBRANE LIPOPROTEIN CARRIER PROTEIN"/>
    <property type="match status" value="1"/>
</dbReference>
<dbReference type="PANTHER" id="PTHR35869:SF1">
    <property type="entry name" value="OUTER-MEMBRANE LIPOPROTEIN CARRIER PROTEIN"/>
    <property type="match status" value="1"/>
</dbReference>
<sequence>MQQHHPVVIELKRRSVSRYLQILGAACLLGWSAWANAASGLDMLHHFFQSTHTITAQFSQEVANHNGQIVKKAGGTLWISRPGKFRWDYSGPNGQTIVSNGLKVWLYEPALQQVTVQPLGKALGSTPAALIAGNDDLSQRFNISDLGVKNQLHWLLLRPKNGQDQGFTALRLGFDTAGILKEMRMEDAFQQETVLHFTHVEINHAIPSHEFQFTTPAGVDVLSQ</sequence>
<keyword evidence="9 10" id="KW-0143">Chaperone</keyword>
<comment type="similarity">
    <text evidence="2 10">Belongs to the LolA family.</text>
</comment>
<dbReference type="GO" id="GO:0044874">
    <property type="term" value="P:lipoprotein localization to outer membrane"/>
    <property type="evidence" value="ECO:0007669"/>
    <property type="project" value="UniProtKB-UniRule"/>
</dbReference>
<dbReference type="GO" id="GO:0042953">
    <property type="term" value="P:lipoprotein transport"/>
    <property type="evidence" value="ECO:0007669"/>
    <property type="project" value="InterPro"/>
</dbReference>
<dbReference type="RefSeq" id="WP_010639642.1">
    <property type="nucleotide sequence ID" value="NZ_AFOH01000068.1"/>
</dbReference>
<evidence type="ECO:0000256" key="5">
    <source>
        <dbReference type="ARBA" id="ARBA00022448"/>
    </source>
</evidence>
<dbReference type="InterPro" id="IPR029046">
    <property type="entry name" value="LolA/LolB/LppX"/>
</dbReference>
<keyword evidence="11" id="KW-0449">Lipoprotein</keyword>
<dbReference type="GO" id="GO:0030288">
    <property type="term" value="C:outer membrane-bounded periplasmic space"/>
    <property type="evidence" value="ECO:0007669"/>
    <property type="project" value="TreeGrafter"/>
</dbReference>
<keyword evidence="5 10" id="KW-0813">Transport</keyword>
<comment type="caution">
    <text evidence="11">The sequence shown here is derived from an EMBL/GenBank/DDBJ whole genome shotgun (WGS) entry which is preliminary data.</text>
</comment>
<evidence type="ECO:0000256" key="3">
    <source>
        <dbReference type="ARBA" id="ARBA00011245"/>
    </source>
</evidence>
<keyword evidence="6" id="KW-0732">Signal</keyword>
<reference evidence="11 12" key="1">
    <citation type="submission" date="2019-03" db="EMBL/GenBank/DDBJ databases">
        <title>New insights into Acidothiobacillus thiooxidans sulfur metabolism through coupled gene expression, solution geochemistry, microscopy and spectroscopy analyses.</title>
        <authorList>
            <person name="Camacho D."/>
            <person name="Frazao R."/>
            <person name="Fouillen A."/>
            <person name="Nanci A."/>
            <person name="Lang B.F."/>
            <person name="Apte S.C."/>
            <person name="Baron C."/>
            <person name="Warren L.A."/>
        </authorList>
    </citation>
    <scope>NUCLEOTIDE SEQUENCE [LARGE SCALE GENOMIC DNA]</scope>
    <source>
        <strain evidence="11 12">ATCC 19377</strain>
    </source>
</reference>
<dbReference type="InterPro" id="IPR004564">
    <property type="entry name" value="OM_lipoprot_carrier_LolA-like"/>
</dbReference>
<evidence type="ECO:0000256" key="4">
    <source>
        <dbReference type="ARBA" id="ARBA00014035"/>
    </source>
</evidence>
<dbReference type="EMBL" id="SZUV01000002">
    <property type="protein sequence ID" value="TQN50037.1"/>
    <property type="molecule type" value="Genomic_DNA"/>
</dbReference>
<organism evidence="11 12">
    <name type="scientific">Acidithiobacillus thiooxidans ATCC 19377</name>
    <dbReference type="NCBI Taxonomy" id="637390"/>
    <lineage>
        <taxon>Bacteria</taxon>
        <taxon>Pseudomonadati</taxon>
        <taxon>Pseudomonadota</taxon>
        <taxon>Acidithiobacillia</taxon>
        <taxon>Acidithiobacillales</taxon>
        <taxon>Acidithiobacillaceae</taxon>
        <taxon>Acidithiobacillus</taxon>
    </lineage>
</organism>
<dbReference type="InterPro" id="IPR018323">
    <property type="entry name" value="OM_lipoprot_carrier_LolA_Pbac"/>
</dbReference>
<evidence type="ECO:0000256" key="10">
    <source>
        <dbReference type="HAMAP-Rule" id="MF_00240"/>
    </source>
</evidence>
<dbReference type="CDD" id="cd16325">
    <property type="entry name" value="LolA"/>
    <property type="match status" value="1"/>
</dbReference>
<comment type="subunit">
    <text evidence="3 10">Monomer.</text>
</comment>
<evidence type="ECO:0000256" key="9">
    <source>
        <dbReference type="ARBA" id="ARBA00023186"/>
    </source>
</evidence>
<dbReference type="AlphaFoldDB" id="A0A543Q128"/>
<comment type="function">
    <text evidence="10">Participates in the translocation of lipoproteins from the inner membrane to the outer membrane. Only forms a complex with a lipoprotein if the residue after the N-terminal Cys is not an aspartate (The Asp acts as a targeting signal to indicate that the lipoprotein should stay in the inner membrane).</text>
</comment>
<dbReference type="Gene3D" id="2.50.20.10">
    <property type="entry name" value="Lipoprotein localisation LolA/LolB/LppX"/>
    <property type="match status" value="1"/>
</dbReference>
<evidence type="ECO:0000313" key="12">
    <source>
        <dbReference type="Proteomes" id="UP000315403"/>
    </source>
</evidence>